<dbReference type="NCBIfam" id="TIGR01509">
    <property type="entry name" value="HAD-SF-IA-v3"/>
    <property type="match status" value="1"/>
</dbReference>
<dbReference type="Pfam" id="PF00702">
    <property type="entry name" value="Hydrolase"/>
    <property type="match status" value="1"/>
</dbReference>
<organism evidence="1 2">
    <name type="scientific">Glarea lozoyensis (strain ATCC 20868 / MF5171)</name>
    <dbReference type="NCBI Taxonomy" id="1116229"/>
    <lineage>
        <taxon>Eukaryota</taxon>
        <taxon>Fungi</taxon>
        <taxon>Dikarya</taxon>
        <taxon>Ascomycota</taxon>
        <taxon>Pezizomycotina</taxon>
        <taxon>Leotiomycetes</taxon>
        <taxon>Helotiales</taxon>
        <taxon>Helotiaceae</taxon>
        <taxon>Glarea</taxon>
    </lineage>
</organism>
<dbReference type="PANTHER" id="PTHR47829:SF1">
    <property type="entry name" value="HAD FAMILY PHOSPHATASE"/>
    <property type="match status" value="1"/>
</dbReference>
<keyword evidence="2" id="KW-1185">Reference proteome</keyword>
<dbReference type="eggNOG" id="KOG3085">
    <property type="taxonomic scope" value="Eukaryota"/>
</dbReference>
<protein>
    <submittedName>
        <fullName evidence="1">HAD-like protein</fullName>
    </submittedName>
</protein>
<gene>
    <name evidence="1" type="ORF">GLAREA_10347</name>
</gene>
<evidence type="ECO:0000313" key="2">
    <source>
        <dbReference type="Proteomes" id="UP000016922"/>
    </source>
</evidence>
<reference evidence="1 2" key="1">
    <citation type="journal article" date="2013" name="BMC Genomics">
        <title>Genomics-driven discovery of the pneumocandin biosynthetic gene cluster in the fungus Glarea lozoyensis.</title>
        <authorList>
            <person name="Chen L."/>
            <person name="Yue Q."/>
            <person name="Zhang X."/>
            <person name="Xiang M."/>
            <person name="Wang C."/>
            <person name="Li S."/>
            <person name="Che Y."/>
            <person name="Ortiz-Lopez F.J."/>
            <person name="Bills G.F."/>
            <person name="Liu X."/>
            <person name="An Z."/>
        </authorList>
    </citation>
    <scope>NUCLEOTIDE SEQUENCE [LARGE SCALE GENOMIC DNA]</scope>
    <source>
        <strain evidence="2">ATCC 20868 / MF5171</strain>
    </source>
</reference>
<dbReference type="Proteomes" id="UP000016922">
    <property type="component" value="Unassembled WGS sequence"/>
</dbReference>
<dbReference type="AlphaFoldDB" id="S3E8M0"/>
<dbReference type="SUPFAM" id="SSF56784">
    <property type="entry name" value="HAD-like"/>
    <property type="match status" value="1"/>
</dbReference>
<accession>S3E8M0</accession>
<dbReference type="GO" id="GO:0016791">
    <property type="term" value="F:phosphatase activity"/>
    <property type="evidence" value="ECO:0007669"/>
    <property type="project" value="UniProtKB-ARBA"/>
</dbReference>
<dbReference type="EMBL" id="KE145356">
    <property type="protein sequence ID" value="EPE34653.1"/>
    <property type="molecule type" value="Genomic_DNA"/>
</dbReference>
<dbReference type="InterPro" id="IPR023198">
    <property type="entry name" value="PGP-like_dom2"/>
</dbReference>
<dbReference type="Gene3D" id="1.10.150.240">
    <property type="entry name" value="Putative phosphatase, domain 2"/>
    <property type="match status" value="1"/>
</dbReference>
<dbReference type="Gene3D" id="3.40.50.1000">
    <property type="entry name" value="HAD superfamily/HAD-like"/>
    <property type="match status" value="1"/>
</dbReference>
<dbReference type="STRING" id="1116229.S3E8M0"/>
<name>S3E8M0_GLAL2</name>
<dbReference type="RefSeq" id="XP_008078588.1">
    <property type="nucleotide sequence ID" value="XM_008080397.1"/>
</dbReference>
<sequence>MSEKKPKVLLFDIGGVCVVELLSDDLQLSISLSKLPLRSNPLLRTHPLHPPGWINHSISASSPTGTWQSLETGRIPLDSTFFTYFSLDLHSPTLWSTFYLTKALPSNPSLPASVPPLPKIDAEQLFWNMMSASRPFDPWMYPALLALKKSNQYILAALSNTVIFPESHPYAHPAPEEDIRRIFDVFVSSAHVGLRKPDPAIYALAMERLNEHAQEKGRGRVEAGDVFFFDDIGENLKGARKAGMRTFKVNLGRTFEAVDELERVTGLELAGGHPRVPVEVKAEAVGKAKL</sequence>
<dbReference type="KEGG" id="glz:GLAREA_10347"/>
<evidence type="ECO:0000313" key="1">
    <source>
        <dbReference type="EMBL" id="EPE34653.1"/>
    </source>
</evidence>
<dbReference type="InterPro" id="IPR052898">
    <property type="entry name" value="ACAD10-like"/>
</dbReference>
<dbReference type="OMA" id="PPAVACK"/>
<dbReference type="InterPro" id="IPR036412">
    <property type="entry name" value="HAD-like_sf"/>
</dbReference>
<dbReference type="InterPro" id="IPR006439">
    <property type="entry name" value="HAD-SF_hydro_IA"/>
</dbReference>
<dbReference type="OrthoDB" id="1694274at2759"/>
<dbReference type="HOGENOM" id="CLU_045011_1_1_1"/>
<dbReference type="GeneID" id="19469394"/>
<proteinExistence type="predicted"/>
<dbReference type="PANTHER" id="PTHR47829">
    <property type="entry name" value="HYDROLASE, PUTATIVE (AFU_ORTHOLOGUE AFUA_1G12880)-RELATED"/>
    <property type="match status" value="1"/>
</dbReference>
<dbReference type="InterPro" id="IPR023214">
    <property type="entry name" value="HAD_sf"/>
</dbReference>